<dbReference type="GO" id="GO:0005829">
    <property type="term" value="C:cytosol"/>
    <property type="evidence" value="ECO:0007669"/>
    <property type="project" value="TreeGrafter"/>
</dbReference>
<dbReference type="GO" id="GO:0051083">
    <property type="term" value="P:'de novo' cotranslational protein folding"/>
    <property type="evidence" value="ECO:0007669"/>
    <property type="project" value="TreeGrafter"/>
</dbReference>
<feature type="compositionally biased region" description="Low complexity" evidence="1">
    <location>
        <begin position="442"/>
        <end position="465"/>
    </location>
</feature>
<evidence type="ECO:0000313" key="3">
    <source>
        <dbReference type="Proteomes" id="UP001430356"/>
    </source>
</evidence>
<dbReference type="GO" id="GO:0051879">
    <property type="term" value="F:Hsp90 protein binding"/>
    <property type="evidence" value="ECO:0007669"/>
    <property type="project" value="TreeGrafter"/>
</dbReference>
<dbReference type="Proteomes" id="UP001430356">
    <property type="component" value="Unassembled WGS sequence"/>
</dbReference>
<gene>
    <name evidence="2" type="ORF">NESM_000385600</name>
</gene>
<proteinExistence type="predicted"/>
<keyword evidence="3" id="KW-1185">Reference proteome</keyword>
<evidence type="ECO:0000256" key="1">
    <source>
        <dbReference type="SAM" id="MobiDB-lite"/>
    </source>
</evidence>
<reference evidence="2 3" key="1">
    <citation type="journal article" date="2021" name="MBio">
        <title>A New Model Trypanosomatid, Novymonas esmeraldas: Genomic Perception of Its 'Candidatus Pandoraea novymonadis' Endosymbiont.</title>
        <authorList>
            <person name="Zakharova A."/>
            <person name="Saura A."/>
            <person name="Butenko A."/>
            <person name="Podesvova L."/>
            <person name="Warmusova S."/>
            <person name="Kostygov A.Y."/>
            <person name="Nenarokova A."/>
            <person name="Lukes J."/>
            <person name="Opperdoes F.R."/>
            <person name="Yurchenko V."/>
        </authorList>
    </citation>
    <scope>NUCLEOTIDE SEQUENCE [LARGE SCALE GENOMIC DNA]</scope>
    <source>
        <strain evidence="2 3">E262AT.01</strain>
    </source>
</reference>
<evidence type="ECO:0000313" key="2">
    <source>
        <dbReference type="EMBL" id="KAK7194667.1"/>
    </source>
</evidence>
<name>A0AAW0EN10_9TRYP</name>
<dbReference type="InterPro" id="IPR051970">
    <property type="entry name" value="TEL2_Regulation"/>
</dbReference>
<dbReference type="EMBL" id="JAECZO010000040">
    <property type="protein sequence ID" value="KAK7194667.1"/>
    <property type="molecule type" value="Genomic_DNA"/>
</dbReference>
<sequence>MADFATIERKVLHQLRAHTSGVSALSGRVDDRAADALASLSAELKLGEPVTLLVQEDPQGVRHYTCSSPAGEHVLALAAGMDGSASAVEKQLVEHQCQQLVSFPERLANVVAEQQNRTFSFDATLFWERLCDTALLLFFSKPQRAEECRGIQLNPRHLTAVSKVLTAALLRRGKTETIIRRMGLLPRDLFAGEQFNECFASVVDAVFEASKLSRFSLKSRSRAEVSAQWQQWNSLLLALVVKRTDIKGAILGALCSLMTAPPGESASQLANSLFHALVVNHLCSAGSTRATARTIFKELLPGVAGTNCGEGVLSAQEQECLHALFHKWGDKDFVTAGDLHQNLLLLHPVMYALLYLHSKKSAKSDVPGGLVGPILSGVTHRLDSTRGPELRSCAMTVAAAYASLFVTSAEGVAPLLQDANFSAALNGWMKEEPGAAEHADHTSATAHLSAAPAASSSSQQRASSLAEAFPLDPDEAYHFFTQKSKPKNERAVATGAADLPAAVWHSASQEAPLPLFGQQAHAKDELDENVSILGSIRACYNALIGVGRGPNAQLHEVQEASESGLRGLADAFDKLRRQIGSETFRAVGKETGPLIAVLLPTLISLSIHAPEEKKHQLMQMRYSILVNLIVVNPVLALSQLGGMVYRSSYGIYQRTELIKAIGEAATVLSLVEAPSEAAGVATATNSGHAKDAPTPKRIYPPIPTHEPSRGQKTAIVVNEGQRTRRWGNAIADRQTRARPKRYMNLLGEVAAAFVAVFLHKLDADHFAFFQDDDPYTPCAILDSITAVFQGITNVRHVAPELCEKNYDFFFTVCTRHPNLSVRKAAWAAIVEVMRAWCGVAPLWIRRNDGERILNRDAAAYGSIAFTTTWLSALDALQNTCAELVRKEDPCGRTAVIAVSTLRDLVCDRDDFHSMLARVEEQVLGD</sequence>
<dbReference type="AlphaFoldDB" id="A0AAW0EN10"/>
<dbReference type="GO" id="GO:0042162">
    <property type="term" value="F:telomeric DNA binding"/>
    <property type="evidence" value="ECO:0007669"/>
    <property type="project" value="TreeGrafter"/>
</dbReference>
<dbReference type="PANTHER" id="PTHR15830">
    <property type="entry name" value="TELOMERE LENGTH REGULATION PROTEIN TEL2 FAMILY MEMBER"/>
    <property type="match status" value="1"/>
</dbReference>
<comment type="caution">
    <text evidence="2">The sequence shown here is derived from an EMBL/GenBank/DDBJ whole genome shotgun (WGS) entry which is preliminary data.</text>
</comment>
<organism evidence="2 3">
    <name type="scientific">Novymonas esmeraldas</name>
    <dbReference type="NCBI Taxonomy" id="1808958"/>
    <lineage>
        <taxon>Eukaryota</taxon>
        <taxon>Discoba</taxon>
        <taxon>Euglenozoa</taxon>
        <taxon>Kinetoplastea</taxon>
        <taxon>Metakinetoplastina</taxon>
        <taxon>Trypanosomatida</taxon>
        <taxon>Trypanosomatidae</taxon>
        <taxon>Novymonas</taxon>
    </lineage>
</organism>
<accession>A0AAW0EN10</accession>
<dbReference type="PANTHER" id="PTHR15830:SF10">
    <property type="entry name" value="TELOMERE LENGTH REGULATION PROTEIN TEL2 HOMOLOG"/>
    <property type="match status" value="1"/>
</dbReference>
<feature type="region of interest" description="Disordered" evidence="1">
    <location>
        <begin position="434"/>
        <end position="465"/>
    </location>
</feature>
<evidence type="ECO:0008006" key="4">
    <source>
        <dbReference type="Google" id="ProtNLM"/>
    </source>
</evidence>
<protein>
    <recommendedName>
        <fullName evidence="4">Telomere length regulation protein</fullName>
    </recommendedName>
</protein>